<protein>
    <submittedName>
        <fullName evidence="8">NlpC/P60 family protein</fullName>
    </submittedName>
</protein>
<gene>
    <name evidence="8" type="ORF">F0U44_14260</name>
</gene>
<reference evidence="8 9" key="2">
    <citation type="submission" date="2019-09" db="EMBL/GenBank/DDBJ databases">
        <authorList>
            <person name="Jin C."/>
        </authorList>
    </citation>
    <scope>NUCLEOTIDE SEQUENCE [LARGE SCALE GENOMIC DNA]</scope>
    <source>
        <strain evidence="8 9">BN130099</strain>
    </source>
</reference>
<feature type="chain" id="PRO_5022860632" evidence="6">
    <location>
        <begin position="23"/>
        <end position="446"/>
    </location>
</feature>
<dbReference type="GO" id="GO:0008234">
    <property type="term" value="F:cysteine-type peptidase activity"/>
    <property type="evidence" value="ECO:0007669"/>
    <property type="project" value="UniProtKB-KW"/>
</dbReference>
<name>A0A5B1LFY1_9ACTN</name>
<evidence type="ECO:0000313" key="9">
    <source>
        <dbReference type="Proteomes" id="UP000325003"/>
    </source>
</evidence>
<dbReference type="AlphaFoldDB" id="A0A5B1LFY1"/>
<dbReference type="Proteomes" id="UP000325003">
    <property type="component" value="Unassembled WGS sequence"/>
</dbReference>
<dbReference type="Pfam" id="PF00877">
    <property type="entry name" value="NLPC_P60"/>
    <property type="match status" value="1"/>
</dbReference>
<evidence type="ECO:0000256" key="3">
    <source>
        <dbReference type="ARBA" id="ARBA00022801"/>
    </source>
</evidence>
<evidence type="ECO:0000256" key="6">
    <source>
        <dbReference type="SAM" id="SignalP"/>
    </source>
</evidence>
<evidence type="ECO:0000256" key="1">
    <source>
        <dbReference type="ARBA" id="ARBA00007074"/>
    </source>
</evidence>
<evidence type="ECO:0000313" key="8">
    <source>
        <dbReference type="EMBL" id="KAA1419582.1"/>
    </source>
</evidence>
<accession>A0A5B1LFY1</accession>
<keyword evidence="3" id="KW-0378">Hydrolase</keyword>
<dbReference type="SUPFAM" id="SSF54001">
    <property type="entry name" value="Cysteine proteinases"/>
    <property type="match status" value="1"/>
</dbReference>
<dbReference type="PANTHER" id="PTHR47359:SF3">
    <property type="entry name" value="NLP_P60 DOMAIN-CONTAINING PROTEIN-RELATED"/>
    <property type="match status" value="1"/>
</dbReference>
<dbReference type="PROSITE" id="PS51935">
    <property type="entry name" value="NLPC_P60"/>
    <property type="match status" value="1"/>
</dbReference>
<proteinExistence type="inferred from homology"/>
<evidence type="ECO:0000259" key="7">
    <source>
        <dbReference type="PROSITE" id="PS51935"/>
    </source>
</evidence>
<sequence>MRRPVIGIALVALVAVTAPASADNAHHTPTRSEVREAERKADAAADDVDGIQAQIDRANASLEAASIAAQQAAEAYNGAVWRLQQARKAERVATRASRRADRSLAVVKHDYRDAILESFVTGSPDLNEFSALLDADGLSSALDRVATSEIVQREFVEKRSAYESAAGKAEEAEEAAEDATDEAADAKADAGEAKDDAEAAVAAAQSAATTVADEKALLLQKLARLEGISVDLAQQRQAALEQQRQEEIAEQAQQQAAEEQAALEQAQQEAAEEQAQQEQEQEQEEQEDPPADSGDSDDSDTPDDTTTDDPSDEPDTEEPPATPPPAGGAAAAVAFARAQIGEPYVWAADGPDSWDCSGLTMGAWAAAGKSLPHYSVAQYAQSTPISSGSLQPGDLVFWGSSSDPSSIYHVALYAGNNMIIHAPRTGRDVSEESMYYWIPPNFFARP</sequence>
<feature type="region of interest" description="Disordered" evidence="5">
    <location>
        <begin position="250"/>
        <end position="331"/>
    </location>
</feature>
<comment type="caution">
    <text evidence="8">The sequence shown here is derived from an EMBL/GenBank/DDBJ whole genome shotgun (WGS) entry which is preliminary data.</text>
</comment>
<dbReference type="RefSeq" id="WP_149728925.1">
    <property type="nucleotide sequence ID" value="NZ_VUJV01000003.1"/>
</dbReference>
<dbReference type="InterPro" id="IPR051794">
    <property type="entry name" value="PG_Endopeptidase_C40"/>
</dbReference>
<dbReference type="EMBL" id="VUJV01000003">
    <property type="protein sequence ID" value="KAA1419582.1"/>
    <property type="molecule type" value="Genomic_DNA"/>
</dbReference>
<evidence type="ECO:0000256" key="2">
    <source>
        <dbReference type="ARBA" id="ARBA00022670"/>
    </source>
</evidence>
<keyword evidence="4" id="KW-0788">Thiol protease</keyword>
<feature type="domain" description="NlpC/P60" evidence="7">
    <location>
        <begin position="326"/>
        <end position="446"/>
    </location>
</feature>
<dbReference type="InterPro" id="IPR000064">
    <property type="entry name" value="NLP_P60_dom"/>
</dbReference>
<evidence type="ECO:0000256" key="4">
    <source>
        <dbReference type="ARBA" id="ARBA00022807"/>
    </source>
</evidence>
<reference evidence="8 9" key="1">
    <citation type="submission" date="2019-09" db="EMBL/GenBank/DDBJ databases">
        <title>Nocardioides panacisoli sp. nov., isolated from the soil of a ginseng field.</title>
        <authorList>
            <person name="Cho C."/>
        </authorList>
    </citation>
    <scope>NUCLEOTIDE SEQUENCE [LARGE SCALE GENOMIC DNA]</scope>
    <source>
        <strain evidence="8 9">BN130099</strain>
    </source>
</reference>
<comment type="similarity">
    <text evidence="1">Belongs to the peptidase C40 family.</text>
</comment>
<feature type="compositionally biased region" description="Low complexity" evidence="5">
    <location>
        <begin position="250"/>
        <end position="278"/>
    </location>
</feature>
<feature type="region of interest" description="Disordered" evidence="5">
    <location>
        <begin position="21"/>
        <end position="45"/>
    </location>
</feature>
<feature type="signal peptide" evidence="6">
    <location>
        <begin position="1"/>
        <end position="22"/>
    </location>
</feature>
<dbReference type="InterPro" id="IPR038765">
    <property type="entry name" value="Papain-like_cys_pep_sf"/>
</dbReference>
<evidence type="ECO:0000256" key="5">
    <source>
        <dbReference type="SAM" id="MobiDB-lite"/>
    </source>
</evidence>
<keyword evidence="9" id="KW-1185">Reference proteome</keyword>
<feature type="compositionally biased region" description="Acidic residues" evidence="5">
    <location>
        <begin position="171"/>
        <end position="183"/>
    </location>
</feature>
<feature type="compositionally biased region" description="Acidic residues" evidence="5">
    <location>
        <begin position="279"/>
        <end position="318"/>
    </location>
</feature>
<keyword evidence="6" id="KW-0732">Signal</keyword>
<dbReference type="GO" id="GO:0006508">
    <property type="term" value="P:proteolysis"/>
    <property type="evidence" value="ECO:0007669"/>
    <property type="project" value="UniProtKB-KW"/>
</dbReference>
<feature type="compositionally biased region" description="Basic and acidic residues" evidence="5">
    <location>
        <begin position="24"/>
        <end position="43"/>
    </location>
</feature>
<feature type="region of interest" description="Disordered" evidence="5">
    <location>
        <begin position="165"/>
        <end position="192"/>
    </location>
</feature>
<keyword evidence="2" id="KW-0645">Protease</keyword>
<dbReference type="Gene3D" id="3.90.1720.10">
    <property type="entry name" value="endopeptidase domain like (from Nostoc punctiforme)"/>
    <property type="match status" value="1"/>
</dbReference>
<organism evidence="8 9">
    <name type="scientific">Nocardioides humilatus</name>
    <dbReference type="NCBI Taxonomy" id="2607660"/>
    <lineage>
        <taxon>Bacteria</taxon>
        <taxon>Bacillati</taxon>
        <taxon>Actinomycetota</taxon>
        <taxon>Actinomycetes</taxon>
        <taxon>Propionibacteriales</taxon>
        <taxon>Nocardioidaceae</taxon>
        <taxon>Nocardioides</taxon>
    </lineage>
</organism>
<dbReference type="PANTHER" id="PTHR47359">
    <property type="entry name" value="PEPTIDOGLYCAN DL-ENDOPEPTIDASE CWLO"/>
    <property type="match status" value="1"/>
</dbReference>